<keyword evidence="3" id="KW-1185">Reference proteome</keyword>
<accession>A0A5B6VX23</accession>
<evidence type="ECO:0000313" key="3">
    <source>
        <dbReference type="Proteomes" id="UP000325315"/>
    </source>
</evidence>
<organism evidence="2 3">
    <name type="scientific">Gossypium australe</name>
    <dbReference type="NCBI Taxonomy" id="47621"/>
    <lineage>
        <taxon>Eukaryota</taxon>
        <taxon>Viridiplantae</taxon>
        <taxon>Streptophyta</taxon>
        <taxon>Embryophyta</taxon>
        <taxon>Tracheophyta</taxon>
        <taxon>Spermatophyta</taxon>
        <taxon>Magnoliopsida</taxon>
        <taxon>eudicotyledons</taxon>
        <taxon>Gunneridae</taxon>
        <taxon>Pentapetalae</taxon>
        <taxon>rosids</taxon>
        <taxon>malvids</taxon>
        <taxon>Malvales</taxon>
        <taxon>Malvaceae</taxon>
        <taxon>Malvoideae</taxon>
        <taxon>Gossypium</taxon>
    </lineage>
</organism>
<name>A0A5B6VX23_9ROSI</name>
<dbReference type="AlphaFoldDB" id="A0A5B6VX23"/>
<dbReference type="EMBL" id="SMMG02000005">
    <property type="protein sequence ID" value="KAA3473643.1"/>
    <property type="molecule type" value="Genomic_DNA"/>
</dbReference>
<dbReference type="Proteomes" id="UP000325315">
    <property type="component" value="Unassembled WGS sequence"/>
</dbReference>
<reference evidence="3" key="1">
    <citation type="journal article" date="2019" name="Plant Biotechnol. J.">
        <title>Genome sequencing of the Australian wild diploid species Gossypium australe highlights disease resistance and delayed gland morphogenesis.</title>
        <authorList>
            <person name="Cai Y."/>
            <person name="Cai X."/>
            <person name="Wang Q."/>
            <person name="Wang P."/>
            <person name="Zhang Y."/>
            <person name="Cai C."/>
            <person name="Xu Y."/>
            <person name="Wang K."/>
            <person name="Zhou Z."/>
            <person name="Wang C."/>
            <person name="Geng S."/>
            <person name="Li B."/>
            <person name="Dong Q."/>
            <person name="Hou Y."/>
            <person name="Wang H."/>
            <person name="Ai P."/>
            <person name="Liu Z."/>
            <person name="Yi F."/>
            <person name="Sun M."/>
            <person name="An G."/>
            <person name="Cheng J."/>
            <person name="Zhang Y."/>
            <person name="Shi Q."/>
            <person name="Xie Y."/>
            <person name="Shi X."/>
            <person name="Chang Y."/>
            <person name="Huang F."/>
            <person name="Chen Y."/>
            <person name="Hong S."/>
            <person name="Mi L."/>
            <person name="Sun Q."/>
            <person name="Zhang L."/>
            <person name="Zhou B."/>
            <person name="Peng R."/>
            <person name="Zhang X."/>
            <person name="Liu F."/>
        </authorList>
    </citation>
    <scope>NUCLEOTIDE SEQUENCE [LARGE SCALE GENOMIC DNA]</scope>
    <source>
        <strain evidence="3">cv. PA1801</strain>
    </source>
</reference>
<feature type="compositionally biased region" description="Polar residues" evidence="1">
    <location>
        <begin position="20"/>
        <end position="32"/>
    </location>
</feature>
<evidence type="ECO:0000313" key="2">
    <source>
        <dbReference type="EMBL" id="KAA3473643.1"/>
    </source>
</evidence>
<sequence length="119" mass="13274">MDPNQVIADEVESNAPALAQGTTPSDSRPVTGSQGGEAKETFFQMMNEWFTQYIQTNLAAQQPPALPTPQSIPVAPQGVELLRLNKPPVDKIRKHRGQEFRANVDDDLERAEFWLENTI</sequence>
<comment type="caution">
    <text evidence="2">The sequence shown here is derived from an EMBL/GenBank/DDBJ whole genome shotgun (WGS) entry which is preliminary data.</text>
</comment>
<gene>
    <name evidence="2" type="ORF">EPI10_024005</name>
</gene>
<evidence type="ECO:0000256" key="1">
    <source>
        <dbReference type="SAM" id="MobiDB-lite"/>
    </source>
</evidence>
<protein>
    <submittedName>
        <fullName evidence="2">Chaperone surA</fullName>
    </submittedName>
</protein>
<feature type="region of interest" description="Disordered" evidence="1">
    <location>
        <begin position="1"/>
        <end position="37"/>
    </location>
</feature>
<proteinExistence type="predicted"/>